<dbReference type="PANTHER" id="PTHR20863:SF76">
    <property type="entry name" value="CARRIER DOMAIN-CONTAINING PROTEIN"/>
    <property type="match status" value="1"/>
</dbReference>
<dbReference type="PANTHER" id="PTHR20863">
    <property type="entry name" value="ACYL CARRIER PROTEIN"/>
    <property type="match status" value="1"/>
</dbReference>
<dbReference type="InterPro" id="IPR003231">
    <property type="entry name" value="ACP"/>
</dbReference>
<dbReference type="GO" id="GO:0016020">
    <property type="term" value="C:membrane"/>
    <property type="evidence" value="ECO:0007669"/>
    <property type="project" value="GOC"/>
</dbReference>
<protein>
    <recommendedName>
        <fullName evidence="4">Carrier domain-containing protein</fullName>
    </recommendedName>
</protein>
<keyword evidence="3" id="KW-0812">Transmembrane</keyword>
<dbReference type="GO" id="GO:0000036">
    <property type="term" value="F:acyl carrier activity"/>
    <property type="evidence" value="ECO:0007669"/>
    <property type="project" value="TreeGrafter"/>
</dbReference>
<dbReference type="InterPro" id="IPR036736">
    <property type="entry name" value="ACP-like_sf"/>
</dbReference>
<evidence type="ECO:0000259" key="4">
    <source>
        <dbReference type="PROSITE" id="PS50075"/>
    </source>
</evidence>
<comment type="caution">
    <text evidence="5">The sequence shown here is derived from an EMBL/GenBank/DDBJ whole genome shotgun (WGS) entry which is preliminary data.</text>
</comment>
<proteinExistence type="predicted"/>
<feature type="transmembrane region" description="Helical" evidence="3">
    <location>
        <begin position="142"/>
        <end position="162"/>
    </location>
</feature>
<keyword evidence="3" id="KW-1133">Transmembrane helix</keyword>
<reference evidence="5 6" key="1">
    <citation type="submission" date="2019-09" db="EMBL/GenBank/DDBJ databases">
        <title>Geobacter sp. Red96, a novel strain isolated from paddy soil.</title>
        <authorList>
            <person name="Xu Z."/>
            <person name="Masuda Y."/>
            <person name="Itoh H."/>
            <person name="Senoo K."/>
        </authorList>
    </citation>
    <scope>NUCLEOTIDE SEQUENCE [LARGE SCALE GENOMIC DNA]</scope>
    <source>
        <strain evidence="5 6">Red96</strain>
    </source>
</reference>
<dbReference type="RefSeq" id="WP_151129135.1">
    <property type="nucleotide sequence ID" value="NZ_VZQZ01000009.1"/>
</dbReference>
<keyword evidence="6" id="KW-1185">Reference proteome</keyword>
<evidence type="ECO:0000256" key="1">
    <source>
        <dbReference type="ARBA" id="ARBA00022450"/>
    </source>
</evidence>
<feature type="domain" description="Carrier" evidence="4">
    <location>
        <begin position="1"/>
        <end position="42"/>
    </location>
</feature>
<dbReference type="Gene3D" id="1.10.1200.10">
    <property type="entry name" value="ACP-like"/>
    <property type="match status" value="2"/>
</dbReference>
<dbReference type="AlphaFoldDB" id="A0A7J4ZNN5"/>
<dbReference type="InterPro" id="IPR009081">
    <property type="entry name" value="PP-bd_ACP"/>
</dbReference>
<feature type="transmembrane region" description="Helical" evidence="3">
    <location>
        <begin position="115"/>
        <end position="136"/>
    </location>
</feature>
<keyword evidence="3" id="KW-0472">Membrane</keyword>
<gene>
    <name evidence="5" type="ORF">F6V25_13845</name>
</gene>
<evidence type="ECO:0000256" key="2">
    <source>
        <dbReference type="ARBA" id="ARBA00022553"/>
    </source>
</evidence>
<evidence type="ECO:0000313" key="5">
    <source>
        <dbReference type="EMBL" id="KAB0664250.1"/>
    </source>
</evidence>
<evidence type="ECO:0000313" key="6">
    <source>
        <dbReference type="Proteomes" id="UP000420562"/>
    </source>
</evidence>
<dbReference type="EMBL" id="VZQZ01000009">
    <property type="protein sequence ID" value="KAB0664250.1"/>
    <property type="molecule type" value="Genomic_DNA"/>
</dbReference>
<dbReference type="Proteomes" id="UP000420562">
    <property type="component" value="Unassembled WGS sequence"/>
</dbReference>
<sequence length="224" mass="25362">MGLDAVELVMAVEEEFQIAISDSEACECTTVGKLVELVHSRLRHTSKGPCPSQHSFYIARQKLIEITHIPRHQIKPDTNLGDIIPRKKRKKLWKKVTTALSEGVFYQNRLVRPKWMIYGLIPAFFVLSCATFIFWLGFPFSLAIISTLPVYIILVMTTQLFASEFPAEMSQVKDLIKLVKSLDSRTWSEEEVFAKIKTVTAEQLGINESLITRDAKFVDDLGAG</sequence>
<evidence type="ECO:0000256" key="3">
    <source>
        <dbReference type="SAM" id="Phobius"/>
    </source>
</evidence>
<dbReference type="SUPFAM" id="SSF47336">
    <property type="entry name" value="ACP-like"/>
    <property type="match status" value="1"/>
</dbReference>
<dbReference type="GO" id="GO:0000035">
    <property type="term" value="F:acyl binding"/>
    <property type="evidence" value="ECO:0007669"/>
    <property type="project" value="TreeGrafter"/>
</dbReference>
<dbReference type="GO" id="GO:0005829">
    <property type="term" value="C:cytosol"/>
    <property type="evidence" value="ECO:0007669"/>
    <property type="project" value="TreeGrafter"/>
</dbReference>
<keyword evidence="2" id="KW-0597">Phosphoprotein</keyword>
<accession>A0A7J4ZNN5</accession>
<organism evidence="5 6">
    <name type="scientific">Oryzomonas japonica</name>
    <dbReference type="NCBI Taxonomy" id="2603858"/>
    <lineage>
        <taxon>Bacteria</taxon>
        <taxon>Pseudomonadati</taxon>
        <taxon>Thermodesulfobacteriota</taxon>
        <taxon>Desulfuromonadia</taxon>
        <taxon>Geobacterales</taxon>
        <taxon>Geobacteraceae</taxon>
        <taxon>Oryzomonas</taxon>
    </lineage>
</organism>
<dbReference type="PROSITE" id="PS50075">
    <property type="entry name" value="CARRIER"/>
    <property type="match status" value="1"/>
</dbReference>
<dbReference type="Pfam" id="PF00550">
    <property type="entry name" value="PP-binding"/>
    <property type="match status" value="1"/>
</dbReference>
<keyword evidence="1" id="KW-0596">Phosphopantetheine</keyword>
<name>A0A7J4ZNN5_9BACT</name>
<dbReference type="GO" id="GO:0009245">
    <property type="term" value="P:lipid A biosynthetic process"/>
    <property type="evidence" value="ECO:0007669"/>
    <property type="project" value="TreeGrafter"/>
</dbReference>